<protein>
    <submittedName>
        <fullName evidence="3">Uncharacterized protein</fullName>
    </submittedName>
</protein>
<feature type="coiled-coil region" evidence="1">
    <location>
        <begin position="86"/>
        <end position="113"/>
    </location>
</feature>
<evidence type="ECO:0000313" key="4">
    <source>
        <dbReference type="Proteomes" id="UP000266118"/>
    </source>
</evidence>
<dbReference type="RefSeq" id="WP_119984896.1">
    <property type="nucleotide sequence ID" value="NZ_CP032489.1"/>
</dbReference>
<keyword evidence="1" id="KW-0175">Coiled coil</keyword>
<sequence>MFTEEEKKFISYWEANRLREKSWKRQIQAGLPIGTTVAAAILITFFSGWYKLAMMEATTELNPWVLIFAIMVIAVTFGAFYKKQKWEQHEQLYNELMARKKKEEQKLESGSKEA</sequence>
<organism evidence="3 4">
    <name type="scientific">Arachidicoccus soli</name>
    <dbReference type="NCBI Taxonomy" id="2341117"/>
    <lineage>
        <taxon>Bacteria</taxon>
        <taxon>Pseudomonadati</taxon>
        <taxon>Bacteroidota</taxon>
        <taxon>Chitinophagia</taxon>
        <taxon>Chitinophagales</taxon>
        <taxon>Chitinophagaceae</taxon>
        <taxon>Arachidicoccus</taxon>
    </lineage>
</organism>
<dbReference type="EMBL" id="CP032489">
    <property type="protein sequence ID" value="AYD46651.1"/>
    <property type="molecule type" value="Genomic_DNA"/>
</dbReference>
<proteinExistence type="predicted"/>
<name>A0A386HMC9_9BACT</name>
<evidence type="ECO:0000313" key="3">
    <source>
        <dbReference type="EMBL" id="AYD46651.1"/>
    </source>
</evidence>
<accession>A0A386HMC9</accession>
<dbReference type="Proteomes" id="UP000266118">
    <property type="component" value="Chromosome"/>
</dbReference>
<keyword evidence="2" id="KW-1133">Transmembrane helix</keyword>
<dbReference type="OrthoDB" id="678407at2"/>
<keyword evidence="2" id="KW-0472">Membrane</keyword>
<keyword evidence="2" id="KW-0812">Transmembrane</keyword>
<evidence type="ECO:0000256" key="1">
    <source>
        <dbReference type="SAM" id="Coils"/>
    </source>
</evidence>
<keyword evidence="4" id="KW-1185">Reference proteome</keyword>
<gene>
    <name evidence="3" type="ORF">D6B99_02875</name>
</gene>
<dbReference type="AlphaFoldDB" id="A0A386HMC9"/>
<feature type="transmembrane region" description="Helical" evidence="2">
    <location>
        <begin position="29"/>
        <end position="49"/>
    </location>
</feature>
<feature type="transmembrane region" description="Helical" evidence="2">
    <location>
        <begin position="61"/>
        <end position="81"/>
    </location>
</feature>
<reference evidence="3 4" key="1">
    <citation type="submission" date="2018-09" db="EMBL/GenBank/DDBJ databases">
        <title>Arachidicoccus sp. nov., a bacterium isolated from soil.</title>
        <authorList>
            <person name="Weon H.-Y."/>
            <person name="Kwon S.-W."/>
            <person name="Lee S.A."/>
        </authorList>
    </citation>
    <scope>NUCLEOTIDE SEQUENCE [LARGE SCALE GENOMIC DNA]</scope>
    <source>
        <strain evidence="3 4">KIS59-12</strain>
    </source>
</reference>
<evidence type="ECO:0000256" key="2">
    <source>
        <dbReference type="SAM" id="Phobius"/>
    </source>
</evidence>
<dbReference type="KEGG" id="ark:D6B99_02875"/>